<protein>
    <submittedName>
        <fullName evidence="2">Uncharacterized protein</fullName>
    </submittedName>
</protein>
<dbReference type="OrthoDB" id="1272140at2"/>
<evidence type="ECO:0000313" key="3">
    <source>
        <dbReference type="EMBL" id="PRB89822.1"/>
    </source>
</evidence>
<sequence>MTDLDLLHFEQLKKEVQGQYLKEYTPSQDDISKWKGIDIIYFQEDLRKKAKGNISEKSFYTYFKTSPVTKLPRIDMLNLLSIYTGYDSWYEFKKQHLFAGELLLENENLEEEEINELEKTVSAAPELPKTEIQPKKPEINTPQNTDLQKPNTDNQNVTKNNTTTNEIEISSVPPKKNFFKKNAWALVTSVLITITGLLGFKDVLFSKTYKYCFIDKDRGVSVINTLEIMVVKENESPLMYKIKPGECFYYSTKDKNLKMRISAPFYEPLEVNRNLENAPEEEKIELKPDDYKMAVYYFSIKDIKGGNPDEQVALIKQKRNQLENLISNNAVIYQVYDNDTYGIESLNKQKYITLVTTPTTSLKNLNVIEMKKDNKGKIVSIKFKIATTDEKNK</sequence>
<evidence type="ECO:0000313" key="4">
    <source>
        <dbReference type="Proteomes" id="UP000238325"/>
    </source>
</evidence>
<dbReference type="AlphaFoldDB" id="A0A2S9CSV1"/>
<evidence type="ECO:0000256" key="1">
    <source>
        <dbReference type="SAM" id="MobiDB-lite"/>
    </source>
</evidence>
<evidence type="ECO:0000313" key="5">
    <source>
        <dbReference type="Proteomes" id="UP000238534"/>
    </source>
</evidence>
<dbReference type="Proteomes" id="UP000238325">
    <property type="component" value="Unassembled WGS sequence"/>
</dbReference>
<dbReference type="EMBL" id="PCPH01000003">
    <property type="protein sequence ID" value="PRB89822.1"/>
    <property type="molecule type" value="Genomic_DNA"/>
</dbReference>
<accession>A0A2S9CSV1</accession>
<feature type="compositionally biased region" description="Polar residues" evidence="1">
    <location>
        <begin position="140"/>
        <end position="150"/>
    </location>
</feature>
<reference evidence="4 5" key="1">
    <citation type="submission" date="2017-09" db="EMBL/GenBank/DDBJ databases">
        <title>Genomic, metabolic, and phenotypic characteristics of bacterial isolates from the natural microbiome of the model nematode Caenorhabditis elegans.</title>
        <authorList>
            <person name="Zimmermann J."/>
            <person name="Obeng N."/>
            <person name="Yang W."/>
            <person name="Obeng O."/>
            <person name="Kissoyan K."/>
            <person name="Pees B."/>
            <person name="Dirksen P."/>
            <person name="Hoppner M."/>
            <person name="Franke A."/>
            <person name="Rosenstiel P."/>
            <person name="Leippe M."/>
            <person name="Dierking K."/>
            <person name="Kaleta C."/>
            <person name="Schulenburg H."/>
        </authorList>
    </citation>
    <scope>NUCLEOTIDE SEQUENCE [LARGE SCALE GENOMIC DNA]</scope>
    <source>
        <strain evidence="2 5">MYb25</strain>
        <strain evidence="3 4">MYb44</strain>
    </source>
</reference>
<feature type="compositionally biased region" description="Basic and acidic residues" evidence="1">
    <location>
        <begin position="129"/>
        <end position="138"/>
    </location>
</feature>
<dbReference type="RefSeq" id="WP_105683304.1">
    <property type="nucleotide sequence ID" value="NZ_JBBGZD010000002.1"/>
</dbReference>
<evidence type="ECO:0000313" key="2">
    <source>
        <dbReference type="EMBL" id="PRB83580.1"/>
    </source>
</evidence>
<keyword evidence="4" id="KW-1185">Reference proteome</keyword>
<name>A0A2S9CSV1_CHRCI</name>
<feature type="compositionally biased region" description="Low complexity" evidence="1">
    <location>
        <begin position="151"/>
        <end position="162"/>
    </location>
</feature>
<dbReference type="Proteomes" id="UP000238534">
    <property type="component" value="Unassembled WGS sequence"/>
</dbReference>
<gene>
    <name evidence="2" type="ORF">CQ022_15895</name>
    <name evidence="3" type="ORF">CQ033_14790</name>
</gene>
<organism evidence="2 5">
    <name type="scientific">Chryseobacterium culicis</name>
    <dbReference type="NCBI Taxonomy" id="680127"/>
    <lineage>
        <taxon>Bacteria</taxon>
        <taxon>Pseudomonadati</taxon>
        <taxon>Bacteroidota</taxon>
        <taxon>Flavobacteriia</taxon>
        <taxon>Flavobacteriales</taxon>
        <taxon>Weeksellaceae</taxon>
        <taxon>Chryseobacterium group</taxon>
        <taxon>Chryseobacterium</taxon>
    </lineage>
</organism>
<dbReference type="EMBL" id="PCPP01000002">
    <property type="protein sequence ID" value="PRB83580.1"/>
    <property type="molecule type" value="Genomic_DNA"/>
</dbReference>
<comment type="caution">
    <text evidence="2">The sequence shown here is derived from an EMBL/GenBank/DDBJ whole genome shotgun (WGS) entry which is preliminary data.</text>
</comment>
<proteinExistence type="predicted"/>
<feature type="region of interest" description="Disordered" evidence="1">
    <location>
        <begin position="129"/>
        <end position="162"/>
    </location>
</feature>